<feature type="region of interest" description="Disordered" evidence="1">
    <location>
        <begin position="45"/>
        <end position="69"/>
    </location>
</feature>
<dbReference type="AlphaFoldDB" id="A0A4C1X3P0"/>
<gene>
    <name evidence="2" type="ORF">EVAR_88618_1</name>
</gene>
<evidence type="ECO:0000256" key="1">
    <source>
        <dbReference type="SAM" id="MobiDB-lite"/>
    </source>
</evidence>
<name>A0A4C1X3P0_EUMVA</name>
<dbReference type="EMBL" id="BGZK01000706">
    <property type="protein sequence ID" value="GBP56989.1"/>
    <property type="molecule type" value="Genomic_DNA"/>
</dbReference>
<sequence>MLVLRQQVVRVCRRTYRNNGHPHLLPRITTDAPRRRRLIRSAVGAAPRRGPRRRPPYLRARVGPRSAGPLTHIRPLPLDRYLAIRPKV</sequence>
<evidence type="ECO:0000313" key="2">
    <source>
        <dbReference type="EMBL" id="GBP56989.1"/>
    </source>
</evidence>
<evidence type="ECO:0000313" key="3">
    <source>
        <dbReference type="Proteomes" id="UP000299102"/>
    </source>
</evidence>
<protein>
    <submittedName>
        <fullName evidence="2">Uncharacterized protein</fullName>
    </submittedName>
</protein>
<dbReference type="Proteomes" id="UP000299102">
    <property type="component" value="Unassembled WGS sequence"/>
</dbReference>
<comment type="caution">
    <text evidence="2">The sequence shown here is derived from an EMBL/GenBank/DDBJ whole genome shotgun (WGS) entry which is preliminary data.</text>
</comment>
<keyword evidence="3" id="KW-1185">Reference proteome</keyword>
<proteinExistence type="predicted"/>
<reference evidence="2 3" key="1">
    <citation type="journal article" date="2019" name="Commun. Biol.">
        <title>The bagworm genome reveals a unique fibroin gene that provides high tensile strength.</title>
        <authorList>
            <person name="Kono N."/>
            <person name="Nakamura H."/>
            <person name="Ohtoshi R."/>
            <person name="Tomita M."/>
            <person name="Numata K."/>
            <person name="Arakawa K."/>
        </authorList>
    </citation>
    <scope>NUCLEOTIDE SEQUENCE [LARGE SCALE GENOMIC DNA]</scope>
</reference>
<accession>A0A4C1X3P0</accession>
<organism evidence="2 3">
    <name type="scientific">Eumeta variegata</name>
    <name type="common">Bagworm moth</name>
    <name type="synonym">Eumeta japonica</name>
    <dbReference type="NCBI Taxonomy" id="151549"/>
    <lineage>
        <taxon>Eukaryota</taxon>
        <taxon>Metazoa</taxon>
        <taxon>Ecdysozoa</taxon>
        <taxon>Arthropoda</taxon>
        <taxon>Hexapoda</taxon>
        <taxon>Insecta</taxon>
        <taxon>Pterygota</taxon>
        <taxon>Neoptera</taxon>
        <taxon>Endopterygota</taxon>
        <taxon>Lepidoptera</taxon>
        <taxon>Glossata</taxon>
        <taxon>Ditrysia</taxon>
        <taxon>Tineoidea</taxon>
        <taxon>Psychidae</taxon>
        <taxon>Oiketicinae</taxon>
        <taxon>Eumeta</taxon>
    </lineage>
</organism>